<evidence type="ECO:0000313" key="3">
    <source>
        <dbReference type="Proteomes" id="UP001158067"/>
    </source>
</evidence>
<feature type="region of interest" description="Disordered" evidence="1">
    <location>
        <begin position="126"/>
        <end position="165"/>
    </location>
</feature>
<protein>
    <submittedName>
        <fullName evidence="2">Uncharacterized protein</fullName>
    </submittedName>
</protein>
<proteinExistence type="predicted"/>
<dbReference type="EMBL" id="FXUG01000027">
    <property type="protein sequence ID" value="SMP78743.1"/>
    <property type="molecule type" value="Genomic_DNA"/>
</dbReference>
<organism evidence="2 3">
    <name type="scientific">Neorhodopirellula lusitana</name>
    <dbReference type="NCBI Taxonomy" id="445327"/>
    <lineage>
        <taxon>Bacteria</taxon>
        <taxon>Pseudomonadati</taxon>
        <taxon>Planctomycetota</taxon>
        <taxon>Planctomycetia</taxon>
        <taxon>Pirellulales</taxon>
        <taxon>Pirellulaceae</taxon>
        <taxon>Neorhodopirellula</taxon>
    </lineage>
</organism>
<sequence>MQYRSGGSDEATARIGRSRMAVDKVVQTHCRPRHFAASSSRTIRGDVVSAFSFVGSVEPGAAACVEPQQQEVFSDAEHRLATTTVALDSETRAIKEAGGVTPFLLAQSSFSRSLWQQHLSQQYSAVEQPHGQFSHGKRPSFGDVGGLNGSPVSPAANVASKTMLT</sequence>
<comment type="caution">
    <text evidence="2">The sequence shown here is derived from an EMBL/GenBank/DDBJ whole genome shotgun (WGS) entry which is preliminary data.</text>
</comment>
<name>A0ABY1QV63_9BACT</name>
<keyword evidence="3" id="KW-1185">Reference proteome</keyword>
<evidence type="ECO:0000256" key="1">
    <source>
        <dbReference type="SAM" id="MobiDB-lite"/>
    </source>
</evidence>
<dbReference type="Proteomes" id="UP001158067">
    <property type="component" value="Unassembled WGS sequence"/>
</dbReference>
<accession>A0ABY1QV63</accession>
<evidence type="ECO:0000313" key="2">
    <source>
        <dbReference type="EMBL" id="SMP78743.1"/>
    </source>
</evidence>
<gene>
    <name evidence="2" type="ORF">SAMN06265222_12723</name>
</gene>
<reference evidence="2 3" key="1">
    <citation type="submission" date="2017-05" db="EMBL/GenBank/DDBJ databases">
        <authorList>
            <person name="Varghese N."/>
            <person name="Submissions S."/>
        </authorList>
    </citation>
    <scope>NUCLEOTIDE SEQUENCE [LARGE SCALE GENOMIC DNA]</scope>
    <source>
        <strain evidence="2 3">DSM 25457</strain>
    </source>
</reference>